<evidence type="ECO:0008006" key="4">
    <source>
        <dbReference type="Google" id="ProtNLM"/>
    </source>
</evidence>
<evidence type="ECO:0000313" key="2">
    <source>
        <dbReference type="EMBL" id="MDR6168896.1"/>
    </source>
</evidence>
<evidence type="ECO:0000313" key="3">
    <source>
        <dbReference type="Proteomes" id="UP001260188"/>
    </source>
</evidence>
<accession>A0ABU1I4T0</accession>
<keyword evidence="3" id="KW-1185">Reference proteome</keyword>
<keyword evidence="1" id="KW-0472">Membrane</keyword>
<reference evidence="2 3" key="1">
    <citation type="submission" date="2023-08" db="EMBL/GenBank/DDBJ databases">
        <title>Functional and genomic diversity of the sorghum phyllosphere microbiome.</title>
        <authorList>
            <person name="Shade A."/>
        </authorList>
    </citation>
    <scope>NUCLEOTIDE SEQUENCE [LARGE SCALE GENOMIC DNA]</scope>
    <source>
        <strain evidence="2 3">SORGH_AS_0919</strain>
    </source>
</reference>
<organism evidence="2 3">
    <name type="scientific">Microbacterium paludicola</name>
    <dbReference type="NCBI Taxonomy" id="300019"/>
    <lineage>
        <taxon>Bacteria</taxon>
        <taxon>Bacillati</taxon>
        <taxon>Actinomycetota</taxon>
        <taxon>Actinomycetes</taxon>
        <taxon>Micrococcales</taxon>
        <taxon>Microbacteriaceae</taxon>
        <taxon>Microbacterium</taxon>
    </lineage>
</organism>
<evidence type="ECO:0000256" key="1">
    <source>
        <dbReference type="SAM" id="Phobius"/>
    </source>
</evidence>
<keyword evidence="1" id="KW-0812">Transmembrane</keyword>
<dbReference type="Pfam" id="PF09997">
    <property type="entry name" value="DUF2238"/>
    <property type="match status" value="1"/>
</dbReference>
<gene>
    <name evidence="2" type="ORF">QE367_003100</name>
</gene>
<keyword evidence="1" id="KW-1133">Transmembrane helix</keyword>
<proteinExistence type="predicted"/>
<feature type="transmembrane region" description="Helical" evidence="1">
    <location>
        <begin position="95"/>
        <end position="119"/>
    </location>
</feature>
<protein>
    <recommendedName>
        <fullName evidence="4">DUF2238 domain-containing protein</fullName>
    </recommendedName>
</protein>
<dbReference type="Proteomes" id="UP001260188">
    <property type="component" value="Unassembled WGS sequence"/>
</dbReference>
<feature type="transmembrane region" description="Helical" evidence="1">
    <location>
        <begin position="131"/>
        <end position="149"/>
    </location>
</feature>
<dbReference type="RefSeq" id="WP_023951930.1">
    <property type="nucleotide sequence ID" value="NZ_JAVIZA010000001.1"/>
</dbReference>
<dbReference type="InterPro" id="IPR014509">
    <property type="entry name" value="YjdF-like"/>
</dbReference>
<sequence>MSRPVMIENFLRPPRTMSAVVADAVRLCGLLSIVVAALWFELTDAGILAFALPALVAPRFVGVRPSFDIACGVTVLIAAWSNVVDLYRSVPSWDIPVHLVCTGVLAALAYIAAARVGIVPLPGAAGFRRRTGLIVTTAFGLAFAALWEIVEWVGKAFVDSILVTYDDTIGDMAVGGVGALIAGILVARVRLTAERPRGTGGDVDREDAAGVTPSR</sequence>
<feature type="transmembrane region" description="Helical" evidence="1">
    <location>
        <begin position="69"/>
        <end position="89"/>
    </location>
</feature>
<name>A0ABU1I4T0_9MICO</name>
<feature type="transmembrane region" description="Helical" evidence="1">
    <location>
        <begin position="169"/>
        <end position="187"/>
    </location>
</feature>
<dbReference type="EMBL" id="JAVIZA010000001">
    <property type="protein sequence ID" value="MDR6168896.1"/>
    <property type="molecule type" value="Genomic_DNA"/>
</dbReference>
<comment type="caution">
    <text evidence="2">The sequence shown here is derived from an EMBL/GenBank/DDBJ whole genome shotgun (WGS) entry which is preliminary data.</text>
</comment>